<name>A0ABQ5DCS8_9ASTR</name>
<comment type="caution">
    <text evidence="1">The sequence shown here is derived from an EMBL/GenBank/DDBJ whole genome shotgun (WGS) entry which is preliminary data.</text>
</comment>
<protein>
    <submittedName>
        <fullName evidence="1">Uncharacterized protein</fullName>
    </submittedName>
</protein>
<gene>
    <name evidence="1" type="ORF">Tco_0936935</name>
</gene>
<reference evidence="1" key="2">
    <citation type="submission" date="2022-01" db="EMBL/GenBank/DDBJ databases">
        <authorList>
            <person name="Yamashiro T."/>
            <person name="Shiraishi A."/>
            <person name="Satake H."/>
            <person name="Nakayama K."/>
        </authorList>
    </citation>
    <scope>NUCLEOTIDE SEQUENCE</scope>
</reference>
<evidence type="ECO:0000313" key="2">
    <source>
        <dbReference type="Proteomes" id="UP001151760"/>
    </source>
</evidence>
<accession>A0ABQ5DCS8</accession>
<dbReference type="Proteomes" id="UP001151760">
    <property type="component" value="Unassembled WGS sequence"/>
</dbReference>
<reference evidence="1" key="1">
    <citation type="journal article" date="2022" name="Int. J. Mol. Sci.">
        <title>Draft Genome of Tanacetum Coccineum: Genomic Comparison of Closely Related Tanacetum-Family Plants.</title>
        <authorList>
            <person name="Yamashiro T."/>
            <person name="Shiraishi A."/>
            <person name="Nakayama K."/>
            <person name="Satake H."/>
        </authorList>
    </citation>
    <scope>NUCLEOTIDE SEQUENCE</scope>
</reference>
<organism evidence="1 2">
    <name type="scientific">Tanacetum coccineum</name>
    <dbReference type="NCBI Taxonomy" id="301880"/>
    <lineage>
        <taxon>Eukaryota</taxon>
        <taxon>Viridiplantae</taxon>
        <taxon>Streptophyta</taxon>
        <taxon>Embryophyta</taxon>
        <taxon>Tracheophyta</taxon>
        <taxon>Spermatophyta</taxon>
        <taxon>Magnoliopsida</taxon>
        <taxon>eudicotyledons</taxon>
        <taxon>Gunneridae</taxon>
        <taxon>Pentapetalae</taxon>
        <taxon>asterids</taxon>
        <taxon>campanulids</taxon>
        <taxon>Asterales</taxon>
        <taxon>Asteraceae</taxon>
        <taxon>Asteroideae</taxon>
        <taxon>Anthemideae</taxon>
        <taxon>Anthemidinae</taxon>
        <taxon>Tanacetum</taxon>
    </lineage>
</organism>
<proteinExistence type="predicted"/>
<keyword evidence="2" id="KW-1185">Reference proteome</keyword>
<sequence>MVALAKSLVCEQIGRREVVVLFDGHGRMLVDPGRREVVVLFDGHGRMLVDSGRREVVVVFDGHDRIMLADSLHRNVTSNFQHADL</sequence>
<dbReference type="EMBL" id="BQNB010015193">
    <property type="protein sequence ID" value="GJT37070.1"/>
    <property type="molecule type" value="Genomic_DNA"/>
</dbReference>
<evidence type="ECO:0000313" key="1">
    <source>
        <dbReference type="EMBL" id="GJT37070.1"/>
    </source>
</evidence>